<dbReference type="RefSeq" id="WP_045459734.1">
    <property type="nucleotide sequence ID" value="NZ_BBLT01000002.1"/>
</dbReference>
<accession>A0A098LAL0</accession>
<dbReference type="EMBL" id="BBLT01000002">
    <property type="protein sequence ID" value="GAL83950.1"/>
    <property type="molecule type" value="Genomic_DNA"/>
</dbReference>
<dbReference type="Proteomes" id="UP000030185">
    <property type="component" value="Unassembled WGS sequence"/>
</dbReference>
<organism evidence="1 2">
    <name type="scientific">Sporocytophaga myxococcoides</name>
    <dbReference type="NCBI Taxonomy" id="153721"/>
    <lineage>
        <taxon>Bacteria</taxon>
        <taxon>Pseudomonadati</taxon>
        <taxon>Bacteroidota</taxon>
        <taxon>Cytophagia</taxon>
        <taxon>Cytophagales</taxon>
        <taxon>Cytophagaceae</taxon>
        <taxon>Sporocytophaga</taxon>
    </lineage>
</organism>
<dbReference type="AlphaFoldDB" id="A0A098LAL0"/>
<proteinExistence type="predicted"/>
<dbReference type="PROSITE" id="PS51257">
    <property type="entry name" value="PROKAR_LIPOPROTEIN"/>
    <property type="match status" value="1"/>
</dbReference>
<dbReference type="OrthoDB" id="9817470at2"/>
<gene>
    <name evidence="1" type="ORF">MYP_1178</name>
</gene>
<dbReference type="STRING" id="153721.MYP_1178"/>
<name>A0A098LAL0_9BACT</name>
<evidence type="ECO:0000313" key="1">
    <source>
        <dbReference type="EMBL" id="GAL83950.1"/>
    </source>
</evidence>
<sequence length="390" mass="45665">MEKKIQLYLYLLFVISNIVGFSSCHRKPEDVVRNYLDLTYIESRPDDAYDLLSSEDQKIKTRDLFIREINRKNYLKKKLPKNVRKQYKYEIVKTEKRADTLIVYTKLYKPDAEEIMRELGFFMLNSISGNEDKIPDPENALFSLMEEKPVVVISEEKIFKVVSEKNDYKIFLNFSKKKSAKNIKNYKLEERISKAIRELRFEEALSLLKVKDSVEGRLSQQTSDIQSILKHTVTLGKTLKMGNLEITALSAEIRPVKFRLDRTPGERTRELTSDEQYFILTCKIFNLCNQEFFCPKEKLSIKGDVNVQDNFGNQMHEIAIPEGISTIDGNSYKNLSPGESRTMEFICEVPLVLQAEKYLWKIKLNTDNRNTTMNAYILLKEKEIQRKIKQ</sequence>
<comment type="caution">
    <text evidence="1">The sequence shown here is derived from an EMBL/GenBank/DDBJ whole genome shotgun (WGS) entry which is preliminary data.</text>
</comment>
<keyword evidence="2" id="KW-1185">Reference proteome</keyword>
<evidence type="ECO:0000313" key="2">
    <source>
        <dbReference type="Proteomes" id="UP000030185"/>
    </source>
</evidence>
<reference evidence="1 2" key="1">
    <citation type="submission" date="2014-09" db="EMBL/GenBank/DDBJ databases">
        <title>Sporocytophaga myxococcoides PG-01 genome sequencing.</title>
        <authorList>
            <person name="Liu L."/>
            <person name="Gao P.J."/>
            <person name="Chen G.J."/>
            <person name="Wang L.S."/>
        </authorList>
    </citation>
    <scope>NUCLEOTIDE SEQUENCE [LARGE SCALE GENOMIC DNA]</scope>
    <source>
        <strain evidence="1 2">PG-01</strain>
    </source>
</reference>
<protein>
    <recommendedName>
        <fullName evidence="3">Lipoprotein</fullName>
    </recommendedName>
</protein>
<evidence type="ECO:0008006" key="3">
    <source>
        <dbReference type="Google" id="ProtNLM"/>
    </source>
</evidence>